<feature type="region of interest" description="Disordered" evidence="1">
    <location>
        <begin position="110"/>
        <end position="134"/>
    </location>
</feature>
<dbReference type="Pfam" id="PF08615">
    <property type="entry name" value="RNase_H2_suC"/>
    <property type="match status" value="1"/>
</dbReference>
<dbReference type="InterPro" id="IPR013924">
    <property type="entry name" value="RNase_H2_suC"/>
</dbReference>
<dbReference type="GO" id="GO:0006401">
    <property type="term" value="P:RNA catabolic process"/>
    <property type="evidence" value="ECO:0007669"/>
    <property type="project" value="InterPro"/>
</dbReference>
<dbReference type="CDD" id="cd09271">
    <property type="entry name" value="RNase_H2-C"/>
    <property type="match status" value="1"/>
</dbReference>
<keyword evidence="3" id="KW-1185">Reference proteome</keyword>
<proteinExistence type="predicted"/>
<accession>A0A0G4N3P1</accession>
<dbReference type="STRING" id="100787.A0A0G4N3P1"/>
<dbReference type="GO" id="GO:0032299">
    <property type="term" value="C:ribonuclease H2 complex"/>
    <property type="evidence" value="ECO:0007669"/>
    <property type="project" value="InterPro"/>
</dbReference>
<name>A0A0G4N3P1_VERLO</name>
<evidence type="ECO:0000313" key="2">
    <source>
        <dbReference type="EMBL" id="CRK41216.1"/>
    </source>
</evidence>
<protein>
    <submittedName>
        <fullName evidence="2">Uncharacterized protein</fullName>
    </submittedName>
</protein>
<dbReference type="PANTHER" id="PTHR47204:SF1">
    <property type="entry name" value="RIBONUCLEASE H2 SUBUNIT C"/>
    <property type="match status" value="1"/>
</dbReference>
<dbReference type="Gene3D" id="2.40.128.680">
    <property type="match status" value="1"/>
</dbReference>
<reference evidence="2 3" key="1">
    <citation type="submission" date="2015-05" db="EMBL/GenBank/DDBJ databases">
        <authorList>
            <person name="Wang D.B."/>
            <person name="Wang M."/>
        </authorList>
    </citation>
    <scope>NUCLEOTIDE SEQUENCE [LARGE SCALE GENOMIC DNA]</scope>
    <source>
        <strain evidence="2">VL1</strain>
    </source>
</reference>
<evidence type="ECO:0000313" key="3">
    <source>
        <dbReference type="Proteomes" id="UP000044602"/>
    </source>
</evidence>
<dbReference type="Proteomes" id="UP000044602">
    <property type="component" value="Unassembled WGS sequence"/>
</dbReference>
<feature type="region of interest" description="Disordered" evidence="1">
    <location>
        <begin position="1"/>
        <end position="25"/>
    </location>
</feature>
<gene>
    <name evidence="2" type="ORF">BN1708_008481</name>
</gene>
<sequence>MVEPDNSHQQTRSTRLPDEAIASPSLPNTVAMSSAILDVHSEKAAAPKAVAHLLPCRIQHDGPVDSAPSFWNPTTSTDGKSKAFFRGRELHGKSVRLASGYRGIVVEKQNKTIEAPRPDAPPQEEEDDEDKVERGALRVTAEFDEMVVWGAESMADAATDPYVRSMEEWLQVAESIHQYDEPAGDQPATA</sequence>
<dbReference type="PANTHER" id="PTHR47204">
    <property type="entry name" value="OS02G0168900 PROTEIN"/>
    <property type="match status" value="1"/>
</dbReference>
<evidence type="ECO:0000256" key="1">
    <source>
        <dbReference type="SAM" id="MobiDB-lite"/>
    </source>
</evidence>
<dbReference type="EMBL" id="CVQH01026860">
    <property type="protein sequence ID" value="CRK41216.1"/>
    <property type="molecule type" value="Genomic_DNA"/>
</dbReference>
<dbReference type="AlphaFoldDB" id="A0A0G4N3P1"/>
<organism evidence="2 3">
    <name type="scientific">Verticillium longisporum</name>
    <name type="common">Verticillium dahliae var. longisporum</name>
    <dbReference type="NCBI Taxonomy" id="100787"/>
    <lineage>
        <taxon>Eukaryota</taxon>
        <taxon>Fungi</taxon>
        <taxon>Dikarya</taxon>
        <taxon>Ascomycota</taxon>
        <taxon>Pezizomycotina</taxon>
        <taxon>Sordariomycetes</taxon>
        <taxon>Hypocreomycetidae</taxon>
        <taxon>Glomerellales</taxon>
        <taxon>Plectosphaerellaceae</taxon>
        <taxon>Verticillium</taxon>
    </lineage>
</organism>